<dbReference type="InterPro" id="IPR041893">
    <property type="entry name" value="ArdA_dom3"/>
</dbReference>
<dbReference type="EMBL" id="JBHSSL010000014">
    <property type="protein sequence ID" value="MFC6169260.1"/>
    <property type="molecule type" value="Genomic_DNA"/>
</dbReference>
<sequence>MQPDEMQVYIANLGKYNEGELVGAWFHFPLDFDEVKERIGLNNEYEEYAIHDYEMPFKIDQYTSIDQLNNLYESIESLADSPVYSAMDELINNWFTNIDDLIEHAEEITHYDEGSMEDLASYLVEEGLIFGELPDKVQLYIDYVALGRDLEIEGNYLVTSNGIYEYSE</sequence>
<name>A0ABW1R8M3_9LACO</name>
<reference evidence="2" key="1">
    <citation type="journal article" date="2019" name="Int. J. Syst. Evol. Microbiol.">
        <title>The Global Catalogue of Microorganisms (GCM) 10K type strain sequencing project: providing services to taxonomists for standard genome sequencing and annotation.</title>
        <authorList>
            <consortium name="The Broad Institute Genomics Platform"/>
            <consortium name="The Broad Institute Genome Sequencing Center for Infectious Disease"/>
            <person name="Wu L."/>
            <person name="Ma J."/>
        </authorList>
    </citation>
    <scope>NUCLEOTIDE SEQUENCE [LARGE SCALE GENOMIC DNA]</scope>
    <source>
        <strain evidence="2">CCM 8904</strain>
    </source>
</reference>
<gene>
    <name evidence="1" type="ORF">ACFQGP_01495</name>
</gene>
<dbReference type="InterPro" id="IPR041895">
    <property type="entry name" value="ArdA_dom1"/>
</dbReference>
<organism evidence="1 2">
    <name type="scientific">Loigolactobacillus jiayinensis</name>
    <dbReference type="NCBI Taxonomy" id="2486016"/>
    <lineage>
        <taxon>Bacteria</taxon>
        <taxon>Bacillati</taxon>
        <taxon>Bacillota</taxon>
        <taxon>Bacilli</taxon>
        <taxon>Lactobacillales</taxon>
        <taxon>Lactobacillaceae</taxon>
        <taxon>Loigolactobacillus</taxon>
    </lineage>
</organism>
<dbReference type="RefSeq" id="WP_125552316.1">
    <property type="nucleotide sequence ID" value="NZ_JBHSSL010000014.1"/>
</dbReference>
<dbReference type="Pfam" id="PF07275">
    <property type="entry name" value="ArdA"/>
    <property type="match status" value="1"/>
</dbReference>
<proteinExistence type="predicted"/>
<evidence type="ECO:0000313" key="1">
    <source>
        <dbReference type="EMBL" id="MFC6169260.1"/>
    </source>
</evidence>
<dbReference type="Gene3D" id="1.10.10.1190">
    <property type="entry name" value="Antirestriction protein ArdA, domain 3"/>
    <property type="match status" value="1"/>
</dbReference>
<protein>
    <submittedName>
        <fullName evidence="1">Antirestriction protein ArdA</fullName>
    </submittedName>
</protein>
<dbReference type="InterPro" id="IPR009899">
    <property type="entry name" value="ArdA"/>
</dbReference>
<dbReference type="Proteomes" id="UP001596289">
    <property type="component" value="Unassembled WGS sequence"/>
</dbReference>
<comment type="caution">
    <text evidence="1">The sequence shown here is derived from an EMBL/GenBank/DDBJ whole genome shotgun (WGS) entry which is preliminary data.</text>
</comment>
<accession>A0ABW1R8M3</accession>
<keyword evidence="2" id="KW-1185">Reference proteome</keyword>
<evidence type="ECO:0000313" key="2">
    <source>
        <dbReference type="Proteomes" id="UP001596289"/>
    </source>
</evidence>
<dbReference type="Gene3D" id="3.10.20.480">
    <property type="entry name" value="Antirestriction protein ArdA, domain 1"/>
    <property type="match status" value="1"/>
</dbReference>